<dbReference type="Proteomes" id="UP001628091">
    <property type="component" value="Unassembled WGS sequence"/>
</dbReference>
<dbReference type="EMBL" id="BAAFZP010000001">
    <property type="protein sequence ID" value="GAB1580877.1"/>
    <property type="molecule type" value="Genomic_DNA"/>
</dbReference>
<protein>
    <submittedName>
        <fullName evidence="1">Uncharacterized protein</fullName>
    </submittedName>
</protein>
<accession>A0ABQ0GW37</accession>
<evidence type="ECO:0000313" key="2">
    <source>
        <dbReference type="Proteomes" id="UP001628091"/>
    </source>
</evidence>
<organism evidence="1 2">
    <name type="scientific">Phyllobacterium phragmitis</name>
    <dbReference type="NCBI Taxonomy" id="2670329"/>
    <lineage>
        <taxon>Bacteria</taxon>
        <taxon>Pseudomonadati</taxon>
        <taxon>Pseudomonadota</taxon>
        <taxon>Alphaproteobacteria</taxon>
        <taxon>Hyphomicrobiales</taxon>
        <taxon>Phyllobacteriaceae</taxon>
        <taxon>Phyllobacterium</taxon>
    </lineage>
</organism>
<name>A0ABQ0GW37_9HYPH</name>
<reference evidence="1 2" key="1">
    <citation type="submission" date="2024-10" db="EMBL/GenBank/DDBJ databases">
        <title>Isolation, draft genome sequencing and identification of Phyllobacterium sp. NSA23, isolated from leaf soil.</title>
        <authorList>
            <person name="Akita H."/>
        </authorList>
    </citation>
    <scope>NUCLEOTIDE SEQUENCE [LARGE SCALE GENOMIC DNA]</scope>
    <source>
        <strain evidence="1 2">NSA23</strain>
    </source>
</reference>
<keyword evidence="2" id="KW-1185">Reference proteome</keyword>
<gene>
    <name evidence="1" type="ORF">PPNSA23_08200</name>
</gene>
<sequence length="69" mass="7300">MAHAKTPSPGGGGGEKSTIIIRAALPLPVNQAVRAGKTLFRQDRRGTGNLGFGFLLDMLEGAEEIHCIR</sequence>
<comment type="caution">
    <text evidence="1">The sequence shown here is derived from an EMBL/GenBank/DDBJ whole genome shotgun (WGS) entry which is preliminary data.</text>
</comment>
<proteinExistence type="predicted"/>
<evidence type="ECO:0000313" key="1">
    <source>
        <dbReference type="EMBL" id="GAB1580877.1"/>
    </source>
</evidence>